<reference evidence="10 11" key="1">
    <citation type="submission" date="2019-08" db="EMBL/GenBank/DDBJ databases">
        <title>In-depth cultivation of the pig gut microbiome towards novel bacterial diversity and tailored functional studies.</title>
        <authorList>
            <person name="Wylensek D."/>
            <person name="Hitch T.C.A."/>
            <person name="Clavel T."/>
        </authorList>
    </citation>
    <scope>NUCLEOTIDE SEQUENCE [LARGE SCALE GENOMIC DNA]</scope>
    <source>
        <strain evidence="10 11">WCA-693-APC-5D-A</strain>
    </source>
</reference>
<dbReference type="Gene3D" id="3.20.20.140">
    <property type="entry name" value="Metal-dependent hydrolases"/>
    <property type="match status" value="1"/>
</dbReference>
<accession>A0A6I2UJJ1</accession>
<dbReference type="GO" id="GO:0006046">
    <property type="term" value="P:N-acetylglucosamine catabolic process"/>
    <property type="evidence" value="ECO:0007669"/>
    <property type="project" value="TreeGrafter"/>
</dbReference>
<evidence type="ECO:0000256" key="8">
    <source>
        <dbReference type="PIRSR" id="PIRSR038994-3"/>
    </source>
</evidence>
<keyword evidence="4 5" id="KW-0119">Carbohydrate metabolism</keyword>
<dbReference type="CDD" id="cd00854">
    <property type="entry name" value="NagA"/>
    <property type="match status" value="1"/>
</dbReference>
<dbReference type="AlphaFoldDB" id="A0A6I2UJJ1"/>
<dbReference type="GO" id="GO:0008448">
    <property type="term" value="F:N-acetylglucosamine-6-phosphate deacetylase activity"/>
    <property type="evidence" value="ECO:0007669"/>
    <property type="project" value="UniProtKB-EC"/>
</dbReference>
<feature type="binding site" evidence="7">
    <location>
        <begin position="215"/>
        <end position="216"/>
    </location>
    <ligand>
        <name>substrate</name>
    </ligand>
</feature>
<dbReference type="PANTHER" id="PTHR11113">
    <property type="entry name" value="N-ACETYLGLUCOSAMINE-6-PHOSPHATE DEACETYLASE"/>
    <property type="match status" value="1"/>
</dbReference>
<feature type="binding site" evidence="7">
    <location>
        <position position="223"/>
    </location>
    <ligand>
        <name>substrate</name>
    </ligand>
</feature>
<evidence type="ECO:0000256" key="1">
    <source>
        <dbReference type="ARBA" id="ARBA00010716"/>
    </source>
</evidence>
<feature type="binding site" evidence="8">
    <location>
        <position position="126"/>
    </location>
    <ligand>
        <name>Zn(2+)</name>
        <dbReference type="ChEBI" id="CHEBI:29105"/>
    </ligand>
</feature>
<feature type="binding site" evidence="8">
    <location>
        <position position="212"/>
    </location>
    <ligand>
        <name>Zn(2+)</name>
        <dbReference type="ChEBI" id="CHEBI:29105"/>
    </ligand>
</feature>
<protein>
    <submittedName>
        <fullName evidence="10">N-acetylglucosamine-6-phosphate deacetylase</fullName>
        <ecNumber evidence="10">3.5.1.25</ecNumber>
    </submittedName>
</protein>
<proteinExistence type="inferred from homology"/>
<name>A0A6I2UJJ1_9FIRM</name>
<gene>
    <name evidence="10" type="primary">nagA</name>
    <name evidence="10" type="ORF">FYJ84_13020</name>
</gene>
<feature type="binding site" evidence="7">
    <location>
        <position position="246"/>
    </location>
    <ligand>
        <name>substrate</name>
    </ligand>
</feature>
<dbReference type="EC" id="3.5.1.25" evidence="10"/>
<dbReference type="SUPFAM" id="SSF51556">
    <property type="entry name" value="Metallo-dependent hydrolases"/>
    <property type="match status" value="1"/>
</dbReference>
<sequence>MEINNVLVYTEQHEFVSGSISFEDGIIKDVSLTGEAAAGNDVAGDDALYAIPGLVDIHFHGCMGADLCDAEPDTIKTLAEYQAGQGVTTICPATMTMSLPELHKIMANIGAYQGDTGAHFAGVNMEGPFISPANKGAQAAENIIPCDAALFRELNRESGGRIRLVDIAPEEPGAIEFIEAVRDEVNVSLAHTVADYDAAMAAFRAGANHVTHLFNAMLPFHHRKPGVQGAAADAGAYVELICDGVHIHPAMVRAVFKLFGSDRVCLISDSMRAAGLADGDYTLGGQAVKVKGNLATLADGTIAGSVTNLMLCLKNAVQDMQIPLEAAVRSASETPARSIGIFDCCGSLSSGKRADIVLLDRDLNVRQVFVGGRAVK</sequence>
<comment type="similarity">
    <text evidence="1 5">Belongs to the metallo-dependent hydrolases superfamily. NagA family.</text>
</comment>
<evidence type="ECO:0000256" key="2">
    <source>
        <dbReference type="ARBA" id="ARBA00022723"/>
    </source>
</evidence>
<feature type="binding site" evidence="8">
    <location>
        <position position="191"/>
    </location>
    <ligand>
        <name>Zn(2+)</name>
        <dbReference type="ChEBI" id="CHEBI:29105"/>
    </ligand>
</feature>
<evidence type="ECO:0000313" key="11">
    <source>
        <dbReference type="Proteomes" id="UP000433181"/>
    </source>
</evidence>
<dbReference type="Gene3D" id="2.30.40.10">
    <property type="entry name" value="Urease, subunit C, domain 1"/>
    <property type="match status" value="1"/>
</dbReference>
<dbReference type="InterPro" id="IPR032466">
    <property type="entry name" value="Metal_Hydrolase"/>
</dbReference>
<dbReference type="Proteomes" id="UP000433181">
    <property type="component" value="Unassembled WGS sequence"/>
</dbReference>
<comment type="cofactor">
    <cofactor evidence="8">
        <name>a divalent metal cation</name>
        <dbReference type="ChEBI" id="CHEBI:60240"/>
    </cofactor>
    <text evidence="8">Binds 1 divalent metal cation per subunit.</text>
</comment>
<feature type="active site" description="Proton donor/acceptor" evidence="6">
    <location>
        <position position="269"/>
    </location>
</feature>
<dbReference type="Pfam" id="PF01979">
    <property type="entry name" value="Amidohydro_1"/>
    <property type="match status" value="1"/>
</dbReference>
<keyword evidence="2 8" id="KW-0479">Metal-binding</keyword>
<keyword evidence="11" id="KW-1185">Reference proteome</keyword>
<dbReference type="PANTHER" id="PTHR11113:SF14">
    <property type="entry name" value="N-ACETYLGLUCOSAMINE-6-PHOSPHATE DEACETYLASE"/>
    <property type="match status" value="1"/>
</dbReference>
<feature type="domain" description="Amidohydrolase-related" evidence="9">
    <location>
        <begin position="50"/>
        <end position="375"/>
    </location>
</feature>
<dbReference type="InterPro" id="IPR003764">
    <property type="entry name" value="GlcNAc_6-P_deAcase"/>
</dbReference>
<dbReference type="RefSeq" id="WP_154408056.1">
    <property type="nucleotide sequence ID" value="NZ_VUNR01000039.1"/>
</dbReference>
<feature type="binding site" evidence="7">
    <location>
        <begin position="302"/>
        <end position="304"/>
    </location>
    <ligand>
        <name>substrate</name>
    </ligand>
</feature>
<evidence type="ECO:0000256" key="5">
    <source>
        <dbReference type="PIRNR" id="PIRNR038994"/>
    </source>
</evidence>
<feature type="binding site" evidence="7">
    <location>
        <position position="137"/>
    </location>
    <ligand>
        <name>substrate</name>
    </ligand>
</feature>
<evidence type="ECO:0000256" key="3">
    <source>
        <dbReference type="ARBA" id="ARBA00022801"/>
    </source>
</evidence>
<dbReference type="NCBIfam" id="TIGR00221">
    <property type="entry name" value="nagA"/>
    <property type="match status" value="1"/>
</dbReference>
<dbReference type="GO" id="GO:0046872">
    <property type="term" value="F:metal ion binding"/>
    <property type="evidence" value="ECO:0007669"/>
    <property type="project" value="UniProtKB-KW"/>
</dbReference>
<organism evidence="10 11">
    <name type="scientific">Anaerovibrio slackiae</name>
    <dbReference type="NCBI Taxonomy" id="2652309"/>
    <lineage>
        <taxon>Bacteria</taxon>
        <taxon>Bacillati</taxon>
        <taxon>Bacillota</taxon>
        <taxon>Negativicutes</taxon>
        <taxon>Selenomonadales</taxon>
        <taxon>Selenomonadaceae</taxon>
        <taxon>Anaerovibrio</taxon>
    </lineage>
</organism>
<dbReference type="EMBL" id="VUNR01000039">
    <property type="protein sequence ID" value="MSU09895.1"/>
    <property type="molecule type" value="Genomic_DNA"/>
</dbReference>
<evidence type="ECO:0000313" key="10">
    <source>
        <dbReference type="EMBL" id="MSU09895.1"/>
    </source>
</evidence>
<dbReference type="InterPro" id="IPR011059">
    <property type="entry name" value="Metal-dep_hydrolase_composite"/>
</dbReference>
<evidence type="ECO:0000256" key="4">
    <source>
        <dbReference type="ARBA" id="ARBA00023277"/>
    </source>
</evidence>
<comment type="caution">
    <text evidence="10">The sequence shown here is derived from an EMBL/GenBank/DDBJ whole genome shotgun (WGS) entry which is preliminary data.</text>
</comment>
<dbReference type="SUPFAM" id="SSF51338">
    <property type="entry name" value="Composite domain of metallo-dependent hydrolases"/>
    <property type="match status" value="1"/>
</dbReference>
<dbReference type="PIRSF" id="PIRSF038994">
    <property type="entry name" value="NagA"/>
    <property type="match status" value="1"/>
</dbReference>
<keyword evidence="3 5" id="KW-0378">Hydrolase</keyword>
<dbReference type="InterPro" id="IPR006680">
    <property type="entry name" value="Amidohydro-rel"/>
</dbReference>
<evidence type="ECO:0000256" key="7">
    <source>
        <dbReference type="PIRSR" id="PIRSR038994-2"/>
    </source>
</evidence>
<evidence type="ECO:0000256" key="6">
    <source>
        <dbReference type="PIRSR" id="PIRSR038994-1"/>
    </source>
</evidence>
<dbReference type="GeneID" id="96779848"/>
<evidence type="ECO:0000259" key="9">
    <source>
        <dbReference type="Pfam" id="PF01979"/>
    </source>
</evidence>